<sequence length="188" mass="19965">MSRRQNLILVAVLLLAAAFTRLIPHLGNFTAVFAVALLGGAWLKRAELAILVPLVAVFASDVVLNNTVHAAYNDGFTLFYPGMGFTYGSYIAIAILGRYGMKSAKLNKIGSFIGYGVGSAFLFFLVTNFGAWMGNPALYTQDFTGLMTSYAAGIPFLKGSILGTLAYGTIMIAAKEAITARITSAQTA</sequence>
<feature type="transmembrane region" description="Helical" evidence="1">
    <location>
        <begin position="78"/>
        <end position="100"/>
    </location>
</feature>
<organism evidence="2 3">
    <name type="scientific">Phaeocystidibacter luteus</name>
    <dbReference type="NCBI Taxonomy" id="911197"/>
    <lineage>
        <taxon>Bacteria</taxon>
        <taxon>Pseudomonadati</taxon>
        <taxon>Bacteroidota</taxon>
        <taxon>Flavobacteriia</taxon>
        <taxon>Flavobacteriales</taxon>
        <taxon>Phaeocystidibacteraceae</taxon>
        <taxon>Phaeocystidibacter</taxon>
    </lineage>
</organism>
<evidence type="ECO:0000313" key="2">
    <source>
        <dbReference type="EMBL" id="KAB2814395.1"/>
    </source>
</evidence>
<evidence type="ECO:0008006" key="4">
    <source>
        <dbReference type="Google" id="ProtNLM"/>
    </source>
</evidence>
<dbReference type="Pfam" id="PF20221">
    <property type="entry name" value="DUF6580"/>
    <property type="match status" value="1"/>
</dbReference>
<feature type="transmembrane region" description="Helical" evidence="1">
    <location>
        <begin position="28"/>
        <end position="43"/>
    </location>
</feature>
<keyword evidence="1" id="KW-1133">Transmembrane helix</keyword>
<accession>A0A6N6RLE5</accession>
<gene>
    <name evidence="2" type="ORF">F8C67_01285</name>
</gene>
<evidence type="ECO:0000313" key="3">
    <source>
        <dbReference type="Proteomes" id="UP000468650"/>
    </source>
</evidence>
<feature type="transmembrane region" description="Helical" evidence="1">
    <location>
        <begin position="152"/>
        <end position="174"/>
    </location>
</feature>
<dbReference type="RefSeq" id="WP_151665975.1">
    <property type="nucleotide sequence ID" value="NZ_WBVO01000001.1"/>
</dbReference>
<dbReference type="EMBL" id="WBVO01000001">
    <property type="protein sequence ID" value="KAB2814395.1"/>
    <property type="molecule type" value="Genomic_DNA"/>
</dbReference>
<keyword evidence="1" id="KW-0812">Transmembrane</keyword>
<evidence type="ECO:0000256" key="1">
    <source>
        <dbReference type="SAM" id="Phobius"/>
    </source>
</evidence>
<dbReference type="InterPro" id="IPR046487">
    <property type="entry name" value="DUF6580"/>
</dbReference>
<keyword evidence="1" id="KW-0472">Membrane</keyword>
<dbReference type="Proteomes" id="UP000468650">
    <property type="component" value="Unassembled WGS sequence"/>
</dbReference>
<comment type="caution">
    <text evidence="2">The sequence shown here is derived from an EMBL/GenBank/DDBJ whole genome shotgun (WGS) entry which is preliminary data.</text>
</comment>
<proteinExistence type="predicted"/>
<protein>
    <recommendedName>
        <fullName evidence="4">Biotin transporter</fullName>
    </recommendedName>
</protein>
<dbReference type="AlphaFoldDB" id="A0A6N6RLE5"/>
<feature type="transmembrane region" description="Helical" evidence="1">
    <location>
        <begin position="112"/>
        <end position="132"/>
    </location>
</feature>
<dbReference type="OrthoDB" id="9806699at2"/>
<feature type="transmembrane region" description="Helical" evidence="1">
    <location>
        <begin position="50"/>
        <end position="72"/>
    </location>
</feature>
<name>A0A6N6RLE5_9FLAO</name>
<reference evidence="2 3" key="1">
    <citation type="submission" date="2019-09" db="EMBL/GenBank/DDBJ databases">
        <title>Genomes of family Cryomorphaceae.</title>
        <authorList>
            <person name="Bowman J.P."/>
        </authorList>
    </citation>
    <scope>NUCLEOTIDE SEQUENCE [LARGE SCALE GENOMIC DNA]</scope>
    <source>
        <strain evidence="2 3">LMG 25704</strain>
    </source>
</reference>
<keyword evidence="3" id="KW-1185">Reference proteome</keyword>